<proteinExistence type="predicted"/>
<evidence type="ECO:0000313" key="1">
    <source>
        <dbReference type="EMBL" id="MET3559563.1"/>
    </source>
</evidence>
<dbReference type="RefSeq" id="WP_354185195.1">
    <property type="nucleotide sequence ID" value="NZ_JBEPLT010000001.1"/>
</dbReference>
<organism evidence="1 2">
    <name type="scientific">Bartonella japonica</name>
    <dbReference type="NCBI Taxonomy" id="357761"/>
    <lineage>
        <taxon>Bacteria</taxon>
        <taxon>Pseudomonadati</taxon>
        <taxon>Pseudomonadota</taxon>
        <taxon>Alphaproteobacteria</taxon>
        <taxon>Hyphomicrobiales</taxon>
        <taxon>Bartonellaceae</taxon>
        <taxon>Bartonella</taxon>
    </lineage>
</organism>
<name>A0ABV2FM43_9HYPH</name>
<reference evidence="1 2" key="1">
    <citation type="submission" date="2024-06" db="EMBL/GenBank/DDBJ databases">
        <title>Genomic Encyclopedia of Type Strains, Phase IV (KMG-IV): sequencing the most valuable type-strain genomes for metagenomic binning, comparative biology and taxonomic classification.</title>
        <authorList>
            <person name="Goeker M."/>
        </authorList>
    </citation>
    <scope>NUCLEOTIDE SEQUENCE [LARGE SCALE GENOMIC DNA]</scope>
    <source>
        <strain evidence="1 2">DSM 23650</strain>
    </source>
</reference>
<keyword evidence="2" id="KW-1185">Reference proteome</keyword>
<sequence>MRLIIGRVRLTPWTMWVEWRCASNDYGSAIMCMCVVPDAKLFLIAHPHNINRSDIWELKNLGVTLLRLCLNKMISSLHLYFVTMLFL</sequence>
<gene>
    <name evidence="1" type="ORF">ABID39_000233</name>
</gene>
<accession>A0ABV2FM43</accession>
<dbReference type="Proteomes" id="UP001549112">
    <property type="component" value="Unassembled WGS sequence"/>
</dbReference>
<comment type="caution">
    <text evidence="1">The sequence shown here is derived from an EMBL/GenBank/DDBJ whole genome shotgun (WGS) entry which is preliminary data.</text>
</comment>
<protein>
    <submittedName>
        <fullName evidence="1">Uncharacterized protein</fullName>
    </submittedName>
</protein>
<evidence type="ECO:0000313" key="2">
    <source>
        <dbReference type="Proteomes" id="UP001549112"/>
    </source>
</evidence>
<dbReference type="EMBL" id="JBEPLT010000001">
    <property type="protein sequence ID" value="MET3559563.1"/>
    <property type="molecule type" value="Genomic_DNA"/>
</dbReference>